<evidence type="ECO:0000256" key="2">
    <source>
        <dbReference type="ARBA" id="ARBA00022737"/>
    </source>
</evidence>
<keyword evidence="3" id="KW-0732">Signal</keyword>
<dbReference type="RefSeq" id="WP_187715607.1">
    <property type="nucleotide sequence ID" value="NZ_BAABJC010000001.1"/>
</dbReference>
<keyword evidence="1" id="KW-0479">Metal-binding</keyword>
<feature type="chain" id="PRO_5047230994" evidence="3">
    <location>
        <begin position="22"/>
        <end position="152"/>
    </location>
</feature>
<dbReference type="Pfam" id="PF13202">
    <property type="entry name" value="EF-hand_5"/>
    <property type="match status" value="2"/>
</dbReference>
<organism evidence="5 6">
    <name type="scientific">Sphingomonas daechungensis</name>
    <dbReference type="NCBI Taxonomy" id="1176646"/>
    <lineage>
        <taxon>Bacteria</taxon>
        <taxon>Pseudomonadati</taxon>
        <taxon>Pseudomonadota</taxon>
        <taxon>Alphaproteobacteria</taxon>
        <taxon>Sphingomonadales</taxon>
        <taxon>Sphingomonadaceae</taxon>
        <taxon>Sphingomonas</taxon>
    </lineage>
</organism>
<evidence type="ECO:0000313" key="6">
    <source>
        <dbReference type="Proteomes" id="UP000516134"/>
    </source>
</evidence>
<dbReference type="Pfam" id="PF13499">
    <property type="entry name" value="EF-hand_7"/>
    <property type="match status" value="1"/>
</dbReference>
<feature type="domain" description="EF-hand" evidence="4">
    <location>
        <begin position="64"/>
        <end position="99"/>
    </location>
</feature>
<dbReference type="InterPro" id="IPR011992">
    <property type="entry name" value="EF-hand-dom_pair"/>
</dbReference>
<keyword evidence="2" id="KW-0677">Repeat</keyword>
<accession>A0ABX6T2T8</accession>
<sequence length="152" mass="16266">MFRVLTLALGLSAAAVSSAQAPQPTTRADLQKKIDQNFDVGDKNNDGFLSRAEIQGVAGKAAEPIVAKMEQEFAQMDRDKNGQVSLAEFKAAAMAKLAGNAQATLDKFDRNKDGKVSQSEFRAPFMANFDRADLNKDGLVSADEARKATGGK</sequence>
<name>A0ABX6T2T8_9SPHN</name>
<evidence type="ECO:0000259" key="4">
    <source>
        <dbReference type="PROSITE" id="PS50222"/>
    </source>
</evidence>
<feature type="domain" description="EF-hand" evidence="4">
    <location>
        <begin position="101"/>
        <end position="131"/>
    </location>
</feature>
<dbReference type="PANTHER" id="PTHR10827:SF98">
    <property type="entry name" value="45 KDA CALCIUM-BINDING PROTEIN"/>
    <property type="match status" value="1"/>
</dbReference>
<evidence type="ECO:0000256" key="1">
    <source>
        <dbReference type="ARBA" id="ARBA00022723"/>
    </source>
</evidence>
<dbReference type="EMBL" id="CP060780">
    <property type="protein sequence ID" value="QNP44186.1"/>
    <property type="molecule type" value="Genomic_DNA"/>
</dbReference>
<dbReference type="PROSITE" id="PS00018">
    <property type="entry name" value="EF_HAND_1"/>
    <property type="match status" value="2"/>
</dbReference>
<dbReference type="InterPro" id="IPR018247">
    <property type="entry name" value="EF_Hand_1_Ca_BS"/>
</dbReference>
<dbReference type="InterPro" id="IPR002048">
    <property type="entry name" value="EF_hand_dom"/>
</dbReference>
<gene>
    <name evidence="5" type="ORF">H9L15_06720</name>
</gene>
<dbReference type="Proteomes" id="UP000516134">
    <property type="component" value="Chromosome"/>
</dbReference>
<proteinExistence type="predicted"/>
<keyword evidence="6" id="KW-1185">Reference proteome</keyword>
<dbReference type="Gene3D" id="1.10.238.10">
    <property type="entry name" value="EF-hand"/>
    <property type="match status" value="2"/>
</dbReference>
<dbReference type="SUPFAM" id="SSF47473">
    <property type="entry name" value="EF-hand"/>
    <property type="match status" value="1"/>
</dbReference>
<reference evidence="5 6" key="1">
    <citation type="submission" date="2020-08" db="EMBL/GenBank/DDBJ databases">
        <title>Genome sequence of Sphingomonas daechungensis KACC 18115T.</title>
        <authorList>
            <person name="Hyun D.-W."/>
            <person name="Bae J.-W."/>
        </authorList>
    </citation>
    <scope>NUCLEOTIDE SEQUENCE [LARGE SCALE GENOMIC DNA]</scope>
    <source>
        <strain evidence="5 6">KACC 18115</strain>
    </source>
</reference>
<evidence type="ECO:0000313" key="5">
    <source>
        <dbReference type="EMBL" id="QNP44186.1"/>
    </source>
</evidence>
<feature type="signal peptide" evidence="3">
    <location>
        <begin position="1"/>
        <end position="21"/>
    </location>
</feature>
<dbReference type="CDD" id="cd00051">
    <property type="entry name" value="EFh"/>
    <property type="match status" value="1"/>
</dbReference>
<dbReference type="SMART" id="SM00054">
    <property type="entry name" value="EFh"/>
    <property type="match status" value="3"/>
</dbReference>
<evidence type="ECO:0000256" key="3">
    <source>
        <dbReference type="SAM" id="SignalP"/>
    </source>
</evidence>
<dbReference type="PANTHER" id="PTHR10827">
    <property type="entry name" value="RETICULOCALBIN"/>
    <property type="match status" value="1"/>
</dbReference>
<protein>
    <submittedName>
        <fullName evidence="5">EF-hand domain-containing protein</fullName>
    </submittedName>
</protein>
<dbReference type="PROSITE" id="PS50222">
    <property type="entry name" value="EF_HAND_2"/>
    <property type="match status" value="2"/>
</dbReference>